<comment type="caution">
    <text evidence="1">The sequence shown here is derived from an EMBL/GenBank/DDBJ whole genome shotgun (WGS) entry which is preliminary data.</text>
</comment>
<accession>A0A8J7TKM9</accession>
<dbReference type="AlphaFoldDB" id="A0A8J7TKM9"/>
<dbReference type="EMBL" id="JAFLCK010000004">
    <property type="protein sequence ID" value="MBN8659679.1"/>
    <property type="molecule type" value="Genomic_DNA"/>
</dbReference>
<evidence type="ECO:0000313" key="1">
    <source>
        <dbReference type="EMBL" id="MBN8659679.1"/>
    </source>
</evidence>
<sequence>MSRAELSRADLSRINQCPIFATYLLKSKNVDCSKGSLLSLPAPFCTEKIQKKRSLPRV</sequence>
<gene>
    <name evidence="1" type="ORF">J0M35_04910</name>
</gene>
<protein>
    <submittedName>
        <fullName evidence="1">Uncharacterized protein</fullName>
    </submittedName>
</protein>
<dbReference type="Proteomes" id="UP000664277">
    <property type="component" value="Unassembled WGS sequence"/>
</dbReference>
<reference evidence="1" key="1">
    <citation type="submission" date="2021-02" db="EMBL/GenBank/DDBJ databases">
        <title>Genome-Resolved Metagenomics of a Microbial Community Performing Photosynthetic Biological Nutrient Removal.</title>
        <authorList>
            <person name="Mcdaniel E.A."/>
        </authorList>
    </citation>
    <scope>NUCLEOTIDE SEQUENCE</scope>
    <source>
        <strain evidence="1">UWPOB_OBS1</strain>
    </source>
</reference>
<proteinExistence type="predicted"/>
<organism evidence="1 2">
    <name type="scientific">Candidatus Obscuribacter phosphatis</name>
    <dbReference type="NCBI Taxonomy" id="1906157"/>
    <lineage>
        <taxon>Bacteria</taxon>
        <taxon>Bacillati</taxon>
        <taxon>Candidatus Melainabacteria</taxon>
        <taxon>Candidatus Obscuribacterales</taxon>
        <taxon>Candidatus Obscuribacteraceae</taxon>
        <taxon>Candidatus Obscuribacter</taxon>
    </lineage>
</organism>
<evidence type="ECO:0000313" key="2">
    <source>
        <dbReference type="Proteomes" id="UP000664277"/>
    </source>
</evidence>
<name>A0A8J7TKM9_9BACT</name>